<evidence type="ECO:0000313" key="5">
    <source>
        <dbReference type="EMBL" id="SEG41581.1"/>
    </source>
</evidence>
<dbReference type="InterPro" id="IPR025997">
    <property type="entry name" value="SBP_2_dom"/>
</dbReference>
<sequence length="317" mass="32696">MKLKAIITAAATATLMATGAYAQDIAVIAGSVEDAFMDKIKKGVDDATHMVEANGGTVQYLRTQNYENFGPDLVTLINQAVAQGVDGIAIPVWVPDAQIPALQAAGEQGIKIMQYNSGLPVKADINAINYFGSDEYEAGFGGGKYLAEKGAKHILCHIQVPGAINLEERCRGVTDGAAEAGAKVTVLNTPANLDGDVTGTAEALKAEFIGDSSIDAMVSCADFGAAAGANAVEQTGLDIMVSAFDFSPASLERISAGTQTMAIDQQPYLQGFLATSMLFANLKFGTEISTDPVLTGPAIIDASNVDAVKAGAALGAR</sequence>
<evidence type="ECO:0000259" key="4">
    <source>
        <dbReference type="Pfam" id="PF13407"/>
    </source>
</evidence>
<proteinExistence type="inferred from homology"/>
<dbReference type="Gene3D" id="3.40.50.2300">
    <property type="match status" value="2"/>
</dbReference>
<accession>A0A1H5ZZG3</accession>
<comment type="similarity">
    <text evidence="2">Belongs to the bacterial solute-binding protein 2 family.</text>
</comment>
<dbReference type="Proteomes" id="UP000236752">
    <property type="component" value="Unassembled WGS sequence"/>
</dbReference>
<name>A0A1H5ZZG3_9RHOB</name>
<dbReference type="RefSeq" id="WP_103911052.1">
    <property type="nucleotide sequence ID" value="NZ_FNUZ01000004.1"/>
</dbReference>
<dbReference type="EMBL" id="FNUZ01000004">
    <property type="protein sequence ID" value="SEG41581.1"/>
    <property type="molecule type" value="Genomic_DNA"/>
</dbReference>
<dbReference type="AlphaFoldDB" id="A0A1H5ZZG3"/>
<evidence type="ECO:0000313" key="6">
    <source>
        <dbReference type="Proteomes" id="UP000236752"/>
    </source>
</evidence>
<evidence type="ECO:0000256" key="3">
    <source>
        <dbReference type="SAM" id="SignalP"/>
    </source>
</evidence>
<dbReference type="InterPro" id="IPR028082">
    <property type="entry name" value="Peripla_BP_I"/>
</dbReference>
<comment type="subcellular location">
    <subcellularLocation>
        <location evidence="1">Periplasm</location>
    </subcellularLocation>
</comment>
<reference evidence="5 6" key="1">
    <citation type="submission" date="2016-10" db="EMBL/GenBank/DDBJ databases">
        <authorList>
            <person name="de Groot N.N."/>
        </authorList>
    </citation>
    <scope>NUCLEOTIDE SEQUENCE [LARGE SCALE GENOMIC DNA]</scope>
    <source>
        <strain evidence="5 6">DSM 26915</strain>
    </source>
</reference>
<feature type="chain" id="PRO_5009292081" evidence="3">
    <location>
        <begin position="23"/>
        <end position="317"/>
    </location>
</feature>
<keyword evidence="6" id="KW-1185">Reference proteome</keyword>
<dbReference type="GO" id="GO:0030288">
    <property type="term" value="C:outer membrane-bounded periplasmic space"/>
    <property type="evidence" value="ECO:0007669"/>
    <property type="project" value="TreeGrafter"/>
</dbReference>
<dbReference type="GO" id="GO:0030246">
    <property type="term" value="F:carbohydrate binding"/>
    <property type="evidence" value="ECO:0007669"/>
    <property type="project" value="TreeGrafter"/>
</dbReference>
<evidence type="ECO:0000256" key="2">
    <source>
        <dbReference type="ARBA" id="ARBA00007639"/>
    </source>
</evidence>
<feature type="signal peptide" evidence="3">
    <location>
        <begin position="1"/>
        <end position="22"/>
    </location>
</feature>
<dbReference type="InterPro" id="IPR050555">
    <property type="entry name" value="Bact_Solute-Bind_Prot2"/>
</dbReference>
<organism evidence="5 6">
    <name type="scientific">Thalassococcus halodurans</name>
    <dbReference type="NCBI Taxonomy" id="373675"/>
    <lineage>
        <taxon>Bacteria</taxon>
        <taxon>Pseudomonadati</taxon>
        <taxon>Pseudomonadota</taxon>
        <taxon>Alphaproteobacteria</taxon>
        <taxon>Rhodobacterales</taxon>
        <taxon>Roseobacteraceae</taxon>
        <taxon>Thalassococcus</taxon>
    </lineage>
</organism>
<dbReference type="Pfam" id="PF13407">
    <property type="entry name" value="Peripla_BP_4"/>
    <property type="match status" value="1"/>
</dbReference>
<dbReference type="SUPFAM" id="SSF53822">
    <property type="entry name" value="Periplasmic binding protein-like I"/>
    <property type="match status" value="1"/>
</dbReference>
<dbReference type="PANTHER" id="PTHR30036">
    <property type="entry name" value="D-XYLOSE-BINDING PERIPLASMIC PROTEIN"/>
    <property type="match status" value="1"/>
</dbReference>
<protein>
    <submittedName>
        <fullName evidence="5">Monosaccharide ABC transporter substrate-binding protein, CUT2 family (TC 3.A.1.2.-)</fullName>
    </submittedName>
</protein>
<feature type="domain" description="Periplasmic binding protein" evidence="4">
    <location>
        <begin position="25"/>
        <end position="283"/>
    </location>
</feature>
<dbReference type="OrthoDB" id="257716at2"/>
<gene>
    <name evidence="5" type="ORF">SAMN04488045_2728</name>
</gene>
<evidence type="ECO:0000256" key="1">
    <source>
        <dbReference type="ARBA" id="ARBA00004418"/>
    </source>
</evidence>
<keyword evidence="3" id="KW-0732">Signal</keyword>
<dbReference type="PANTHER" id="PTHR30036:SF7">
    <property type="entry name" value="ABC TRANSPORTER PERIPLASMIC-BINDING PROTEIN YPHF"/>
    <property type="match status" value="1"/>
</dbReference>